<gene>
    <name evidence="4" type="ORF">P7K49_017256</name>
</gene>
<comment type="caution">
    <text evidence="4">The sequence shown here is derived from an EMBL/GenBank/DDBJ whole genome shotgun (WGS) entry which is preliminary data.</text>
</comment>
<evidence type="ECO:0000313" key="5">
    <source>
        <dbReference type="Proteomes" id="UP001266305"/>
    </source>
</evidence>
<evidence type="ECO:0000256" key="1">
    <source>
        <dbReference type="ARBA" id="ARBA00023054"/>
    </source>
</evidence>
<keyword evidence="5" id="KW-1185">Reference proteome</keyword>
<feature type="coiled-coil region" evidence="2">
    <location>
        <begin position="283"/>
        <end position="310"/>
    </location>
</feature>
<name>A0ABQ9V283_SAGOE</name>
<dbReference type="InterPro" id="IPR024858">
    <property type="entry name" value="GOLGA"/>
</dbReference>
<feature type="domain" description="Golgin subfamily A conserved" evidence="3">
    <location>
        <begin position="61"/>
        <end position="206"/>
    </location>
</feature>
<dbReference type="Pfam" id="PF15070">
    <property type="entry name" value="GOLGA2L5"/>
    <property type="match status" value="2"/>
</dbReference>
<organism evidence="4 5">
    <name type="scientific">Saguinus oedipus</name>
    <name type="common">Cotton-top tamarin</name>
    <name type="synonym">Oedipomidas oedipus</name>
    <dbReference type="NCBI Taxonomy" id="9490"/>
    <lineage>
        <taxon>Eukaryota</taxon>
        <taxon>Metazoa</taxon>
        <taxon>Chordata</taxon>
        <taxon>Craniata</taxon>
        <taxon>Vertebrata</taxon>
        <taxon>Euteleostomi</taxon>
        <taxon>Mammalia</taxon>
        <taxon>Eutheria</taxon>
        <taxon>Euarchontoglires</taxon>
        <taxon>Primates</taxon>
        <taxon>Haplorrhini</taxon>
        <taxon>Platyrrhini</taxon>
        <taxon>Cebidae</taxon>
        <taxon>Callitrichinae</taxon>
        <taxon>Saguinus</taxon>
    </lineage>
</organism>
<proteinExistence type="predicted"/>
<evidence type="ECO:0000259" key="3">
    <source>
        <dbReference type="Pfam" id="PF15070"/>
    </source>
</evidence>
<dbReference type="PANTHER" id="PTHR10881">
    <property type="entry name" value="GOLGIN SUBFAMILY A MEMBER-RELATED"/>
    <property type="match status" value="1"/>
</dbReference>
<dbReference type="InterPro" id="IPR043976">
    <property type="entry name" value="GOLGA_cons_dom"/>
</dbReference>
<feature type="domain" description="Golgin subfamily A conserved" evidence="3">
    <location>
        <begin position="210"/>
        <end position="368"/>
    </location>
</feature>
<keyword evidence="1 2" id="KW-0175">Coiled coil</keyword>
<dbReference type="PANTHER" id="PTHR10881:SF46">
    <property type="entry name" value="GOLGIN SUBFAMILY A MEMBER 2"/>
    <property type="match status" value="1"/>
</dbReference>
<dbReference type="EMBL" id="JASSZA010000008">
    <property type="protein sequence ID" value="KAK2103400.1"/>
    <property type="molecule type" value="Genomic_DNA"/>
</dbReference>
<reference evidence="4 5" key="1">
    <citation type="submission" date="2023-05" db="EMBL/GenBank/DDBJ databases">
        <title>B98-5 Cell Line De Novo Hybrid Assembly: An Optical Mapping Approach.</title>
        <authorList>
            <person name="Kananen K."/>
            <person name="Auerbach J.A."/>
            <person name="Kautto E."/>
            <person name="Blachly J.S."/>
        </authorList>
    </citation>
    <scope>NUCLEOTIDE SEQUENCE [LARGE SCALE GENOMIC DNA]</scope>
    <source>
        <strain evidence="4">B95-8</strain>
        <tissue evidence="4">Cell line</tissue>
    </source>
</reference>
<sequence>MKDPESAHQLQIALDSSSVTTSKLNNTIDLLPSSRCEAVLEQQLQQFLQERELLKAQVAEVTECLKKAQLERDAYAQQLKTERARWQQEMLKMAGEIEIFKMEKSQDAMKIEKLKGSLAHLQNHLGNMGLASEGCGGGLECPREVAEPPILKNPAGPSDLEKNLKTETKDLRDEPWEQERLQQVKMRLWEQEVGLREQEERLLEQQGLQEQEEELVPFLNAAGAGAQEEARLCEQLQKQQVCCQHQAHPVASALKEPEAAAVATGTGSESGCGETQWALQGAIDKLQRDFMDLVKENADLKEQVKKLELGFIQLSGERDIRKSIKPNDHQSAAAKTQHQKNDVSMLSQAKEGMKVKLLELQGPVMKLVIYHEVQHPANEPTPGATAPQEPGAADKDELYEVSLDNDSDSLEPAGGRVHHNPTAQQMAHGFVSCKTTSNTDPWAAVPPRHAFTGLWAKERVNITIS</sequence>
<protein>
    <recommendedName>
        <fullName evidence="3">Golgin subfamily A conserved domain-containing protein</fullName>
    </recommendedName>
</protein>
<evidence type="ECO:0000313" key="4">
    <source>
        <dbReference type="EMBL" id="KAK2103400.1"/>
    </source>
</evidence>
<accession>A0ABQ9V283</accession>
<dbReference type="Proteomes" id="UP001266305">
    <property type="component" value="Unassembled WGS sequence"/>
</dbReference>
<feature type="coiled-coil region" evidence="2">
    <location>
        <begin position="37"/>
        <end position="96"/>
    </location>
</feature>
<evidence type="ECO:0000256" key="2">
    <source>
        <dbReference type="SAM" id="Coils"/>
    </source>
</evidence>